<name>A0AB34H3F9_ESCRO</name>
<comment type="caution">
    <text evidence="2">The sequence shown here is derived from an EMBL/GenBank/DDBJ whole genome shotgun (WGS) entry which is preliminary data.</text>
</comment>
<evidence type="ECO:0000313" key="3">
    <source>
        <dbReference type="Proteomes" id="UP001159641"/>
    </source>
</evidence>
<feature type="region of interest" description="Disordered" evidence="1">
    <location>
        <begin position="61"/>
        <end position="122"/>
    </location>
</feature>
<organism evidence="2 3">
    <name type="scientific">Eschrichtius robustus</name>
    <name type="common">California gray whale</name>
    <name type="synonym">Eschrichtius gibbosus</name>
    <dbReference type="NCBI Taxonomy" id="9764"/>
    <lineage>
        <taxon>Eukaryota</taxon>
        <taxon>Metazoa</taxon>
        <taxon>Chordata</taxon>
        <taxon>Craniata</taxon>
        <taxon>Vertebrata</taxon>
        <taxon>Euteleostomi</taxon>
        <taxon>Mammalia</taxon>
        <taxon>Eutheria</taxon>
        <taxon>Laurasiatheria</taxon>
        <taxon>Artiodactyla</taxon>
        <taxon>Whippomorpha</taxon>
        <taxon>Cetacea</taxon>
        <taxon>Mysticeti</taxon>
        <taxon>Eschrichtiidae</taxon>
        <taxon>Eschrichtius</taxon>
    </lineage>
</organism>
<protein>
    <submittedName>
        <fullName evidence="2">Uncharacterized protein</fullName>
    </submittedName>
</protein>
<feature type="region of interest" description="Disordered" evidence="1">
    <location>
        <begin position="193"/>
        <end position="216"/>
    </location>
</feature>
<dbReference type="Proteomes" id="UP001159641">
    <property type="component" value="Unassembled WGS sequence"/>
</dbReference>
<reference evidence="2 3" key="1">
    <citation type="submission" date="2022-11" db="EMBL/GenBank/DDBJ databases">
        <title>Whole genome sequence of Eschrichtius robustus ER-17-0199.</title>
        <authorList>
            <person name="Bruniche-Olsen A."/>
            <person name="Black A.N."/>
            <person name="Fields C.J."/>
            <person name="Walden K."/>
            <person name="Dewoody J.A."/>
        </authorList>
    </citation>
    <scope>NUCLEOTIDE SEQUENCE [LARGE SCALE GENOMIC DNA]</scope>
    <source>
        <strain evidence="2">ER-17-0199</strain>
        <tissue evidence="2">Blubber</tissue>
    </source>
</reference>
<dbReference type="AlphaFoldDB" id="A0AB34H3F9"/>
<gene>
    <name evidence="2" type="ORF">J1605_006927</name>
</gene>
<feature type="region of interest" description="Disordered" evidence="1">
    <location>
        <begin position="436"/>
        <end position="460"/>
    </location>
</feature>
<evidence type="ECO:0000313" key="2">
    <source>
        <dbReference type="EMBL" id="KAJ8785967.1"/>
    </source>
</evidence>
<feature type="compositionally biased region" description="Basic and acidic residues" evidence="1">
    <location>
        <begin position="77"/>
        <end position="88"/>
    </location>
</feature>
<proteinExistence type="predicted"/>
<feature type="region of interest" description="Disordered" evidence="1">
    <location>
        <begin position="236"/>
        <end position="388"/>
    </location>
</feature>
<accession>A0AB34H3F9</accession>
<keyword evidence="3" id="KW-1185">Reference proteome</keyword>
<dbReference type="EMBL" id="JAIQCJ010002005">
    <property type="protein sequence ID" value="KAJ8785967.1"/>
    <property type="molecule type" value="Genomic_DNA"/>
</dbReference>
<feature type="compositionally biased region" description="Polar residues" evidence="1">
    <location>
        <begin position="109"/>
        <end position="118"/>
    </location>
</feature>
<sequence>MKGVHGTQEWARHPLLECHDLQGRATGYSRALVATPASSGAPEGGALGGGESACVLEAKAVSAERQRPGAHGLTSRQSREDDHGREQGTEPTLQVPPSVLSREERSTRQTRPPVSTPSDQHEAWCLKEERGCEVLAQNVPLIRYPQLPSAQTADSLRCGQQDSSLKLHTVKGPKHGPHESACRGFPGGAVVESLPANAGHTGSSPGLGGSHMPRSDWARGPQLLSLRVWSLCSAAGGAATGPRTSPPLLEQRGRDGTASALSESRFLPDSKPSRPALWTPADDCVSAVTESPRNAVHQKRHSPDTRTKNFPSDHGSYGNAGGTRAARSQPSEPSRAIPAGREMEKSPPTAGKLGRARVSWAGRGPPSVARKEAERPVPTRKQNQRTGSSLLSNYIRFRYSLPTTAWKEDHPLRRWRCPSVSQEALLQAIMHGDTGPLNRQLSYPPSYHLGPKPASTNHGG</sequence>
<evidence type="ECO:0000256" key="1">
    <source>
        <dbReference type="SAM" id="MobiDB-lite"/>
    </source>
</evidence>